<feature type="region of interest" description="Disordered" evidence="2">
    <location>
        <begin position="742"/>
        <end position="772"/>
    </location>
</feature>
<protein>
    <submittedName>
        <fullName evidence="3">Golgin subfamily A member 4-like</fullName>
    </submittedName>
</protein>
<keyword evidence="1" id="KW-0175">Coiled coil</keyword>
<proteinExistence type="predicted"/>
<feature type="compositionally biased region" description="Basic and acidic residues" evidence="2">
    <location>
        <begin position="626"/>
        <end position="649"/>
    </location>
</feature>
<keyword evidence="4" id="KW-1185">Reference proteome</keyword>
<dbReference type="EMBL" id="QDEB01093327">
    <property type="protein sequence ID" value="RZC32927.1"/>
    <property type="molecule type" value="Genomic_DNA"/>
</dbReference>
<feature type="compositionally biased region" description="Pro residues" evidence="2">
    <location>
        <begin position="501"/>
        <end position="511"/>
    </location>
</feature>
<organism evidence="3 4">
    <name type="scientific">Asbolus verrucosus</name>
    <name type="common">Desert ironclad beetle</name>
    <dbReference type="NCBI Taxonomy" id="1661398"/>
    <lineage>
        <taxon>Eukaryota</taxon>
        <taxon>Metazoa</taxon>
        <taxon>Ecdysozoa</taxon>
        <taxon>Arthropoda</taxon>
        <taxon>Hexapoda</taxon>
        <taxon>Insecta</taxon>
        <taxon>Pterygota</taxon>
        <taxon>Neoptera</taxon>
        <taxon>Endopterygota</taxon>
        <taxon>Coleoptera</taxon>
        <taxon>Polyphaga</taxon>
        <taxon>Cucujiformia</taxon>
        <taxon>Tenebrionidae</taxon>
        <taxon>Pimeliinae</taxon>
        <taxon>Asbolus</taxon>
    </lineage>
</organism>
<feature type="region of interest" description="Disordered" evidence="2">
    <location>
        <begin position="626"/>
        <end position="675"/>
    </location>
</feature>
<feature type="coiled-coil region" evidence="1">
    <location>
        <begin position="92"/>
        <end position="119"/>
    </location>
</feature>
<evidence type="ECO:0000313" key="3">
    <source>
        <dbReference type="EMBL" id="RZC32927.1"/>
    </source>
</evidence>
<evidence type="ECO:0000256" key="2">
    <source>
        <dbReference type="SAM" id="MobiDB-lite"/>
    </source>
</evidence>
<gene>
    <name evidence="3" type="ORF">BDFB_002752</name>
</gene>
<reference evidence="3 4" key="1">
    <citation type="submission" date="2017-03" db="EMBL/GenBank/DDBJ databases">
        <title>Genome of the blue death feigning beetle - Asbolus verrucosus.</title>
        <authorList>
            <person name="Rider S.D."/>
        </authorList>
    </citation>
    <scope>NUCLEOTIDE SEQUENCE [LARGE SCALE GENOMIC DNA]</scope>
    <source>
        <strain evidence="3">Butters</strain>
        <tissue evidence="3">Head and leg muscle</tissue>
    </source>
</reference>
<feature type="region of interest" description="Disordered" evidence="2">
    <location>
        <begin position="556"/>
        <end position="579"/>
    </location>
</feature>
<comment type="caution">
    <text evidence="3">The sequence shown here is derived from an EMBL/GenBank/DDBJ whole genome shotgun (WGS) entry which is preliminary data.</text>
</comment>
<evidence type="ECO:0000313" key="4">
    <source>
        <dbReference type="Proteomes" id="UP000292052"/>
    </source>
</evidence>
<sequence>MKALRVPTISEIKASLGLPLAIVIFEESHVTQKEELGLTSYLRGPSGELWVSPSDLLIGKVCLTPPLTQKHIQALTHEGILDIGAQIEQKYWNEMRIEKEEALKEREEYLNRLFELEKDRLLTEALEGEQLKHVQQLDEMRIYFENKINELIWECYAQVTQLEEHLQIEIDSLNILWQEKLDEEINNTVARITEEFLEKLRLQEQVLVKIFTKQIHTLKWKHKCALDLERIKSKELMLQLRYKLECQNVANLMYLLCKERRKCKEEKNELENYYTKKIRNYILHIREQAHTIKRITRIKNRRLKQLNVRERCLIEILRQFQKFIYFALKASPTQGEFLLNIDKLIKFELDDYCLDKNKKIKKVSTKIFKKPSDKMVLGELHFNYEIDDYLDANLSLSSEEEFEESDVLPGFFFNERMYVREDFRDMFSVGIEMDMKHPLWNRDVEELLKIFKEKLAAKRSSNQINKIKSHHSSVHFNPAKCDSDSLLTDDRTVCTISMKSPSPPPKTPSPLPLIKSHSPPRLTPKKSPSVEDEEEEIRKVSLAGSIDYKELKKDKKARKSLGTVREKNASVPSSVQQSVKSQDFIIRPRMRSATQSRLTLARDSIILHISCLEKKSLQNISKAAEETVSKMSDEKEKLTESKPSEERRKSSSVSQAGVEKNKTTISTSNDEQGKYTDDIKSAESLQMATDSEVKATSKLLLAQDSFELIRSTIAIIDKRDKEPDSIPQEKRRSQLTFDPKIVTGKYGTSNASPKGNKSTKSTKTQHKKAAIPKMTTPKIQSPAKIVGARKTKEYKQTIHEFTEERVKSLVTLMKDNPSLIGLFTKCSK</sequence>
<feature type="compositionally biased region" description="Polar residues" evidence="2">
    <location>
        <begin position="746"/>
        <end position="756"/>
    </location>
</feature>
<dbReference type="AlphaFoldDB" id="A0A482VK75"/>
<dbReference type="Proteomes" id="UP000292052">
    <property type="component" value="Unassembled WGS sequence"/>
</dbReference>
<name>A0A482VK75_ASBVE</name>
<feature type="compositionally biased region" description="Low complexity" evidence="2">
    <location>
        <begin position="570"/>
        <end position="579"/>
    </location>
</feature>
<evidence type="ECO:0000256" key="1">
    <source>
        <dbReference type="SAM" id="Coils"/>
    </source>
</evidence>
<dbReference type="STRING" id="1661398.A0A482VK75"/>
<feature type="region of interest" description="Disordered" evidence="2">
    <location>
        <begin position="495"/>
        <end position="536"/>
    </location>
</feature>
<accession>A0A482VK75</accession>
<dbReference type="OrthoDB" id="8196513at2759"/>